<dbReference type="Gene3D" id="2.30.29.30">
    <property type="entry name" value="Pleckstrin-homology domain (PH domain)/Phosphotyrosine-binding domain (PTB)"/>
    <property type="match status" value="1"/>
</dbReference>
<dbReference type="WBParaSite" id="OFLC_0000977201-mRNA-1">
    <property type="protein sequence ID" value="OFLC_0000977201-mRNA-1"/>
    <property type="gene ID" value="OFLC_0000977201"/>
</dbReference>
<organism evidence="3">
    <name type="scientific">Onchocerca flexuosa</name>
    <dbReference type="NCBI Taxonomy" id="387005"/>
    <lineage>
        <taxon>Eukaryota</taxon>
        <taxon>Metazoa</taxon>
        <taxon>Ecdysozoa</taxon>
        <taxon>Nematoda</taxon>
        <taxon>Chromadorea</taxon>
        <taxon>Rhabditida</taxon>
        <taxon>Spirurina</taxon>
        <taxon>Spiruromorpha</taxon>
        <taxon>Filarioidea</taxon>
        <taxon>Onchocercidae</taxon>
        <taxon>Onchocerca</taxon>
    </lineage>
</organism>
<gene>
    <name evidence="1" type="ORF">OFLC_LOCUS9773</name>
</gene>
<dbReference type="InterPro" id="IPR011993">
    <property type="entry name" value="PH-like_dom_sf"/>
</dbReference>
<dbReference type="Proteomes" id="UP000267606">
    <property type="component" value="Unassembled WGS sequence"/>
</dbReference>
<name>A0A183HQL1_9BILA</name>
<sequence>MQLELFASGSIDGLPSEELKKLGEVLYMSIVSVDDVKASTDEELSCDRCVILFPTTILILEITSNERKKLSEKGR</sequence>
<accession>A0A183HQL1</accession>
<protein>
    <submittedName>
        <fullName evidence="1 3">Uncharacterized protein</fullName>
    </submittedName>
</protein>
<reference evidence="1 2" key="2">
    <citation type="submission" date="2018-11" db="EMBL/GenBank/DDBJ databases">
        <authorList>
            <consortium name="Pathogen Informatics"/>
        </authorList>
    </citation>
    <scope>NUCLEOTIDE SEQUENCE [LARGE SCALE GENOMIC DNA]</scope>
</reference>
<evidence type="ECO:0000313" key="3">
    <source>
        <dbReference type="WBParaSite" id="OFLC_0000977201-mRNA-1"/>
    </source>
</evidence>
<keyword evidence="2" id="KW-1185">Reference proteome</keyword>
<proteinExistence type="predicted"/>
<dbReference type="STRING" id="387005.A0A183HQL1"/>
<reference evidence="3" key="1">
    <citation type="submission" date="2016-06" db="UniProtKB">
        <authorList>
            <consortium name="WormBaseParasite"/>
        </authorList>
    </citation>
    <scope>IDENTIFICATION</scope>
</reference>
<dbReference type="EMBL" id="UZAJ01012333">
    <property type="protein sequence ID" value="VDO63129.1"/>
    <property type="molecule type" value="Genomic_DNA"/>
</dbReference>
<evidence type="ECO:0000313" key="2">
    <source>
        <dbReference type="Proteomes" id="UP000267606"/>
    </source>
</evidence>
<evidence type="ECO:0000313" key="1">
    <source>
        <dbReference type="EMBL" id="VDO63129.1"/>
    </source>
</evidence>
<dbReference type="AlphaFoldDB" id="A0A183HQL1"/>